<dbReference type="AlphaFoldDB" id="A0A0G4GR80"/>
<proteinExistence type="predicted"/>
<dbReference type="PANTHER" id="PTHR43941:SF1">
    <property type="entry name" value="STRUCTURAL MAINTENANCE OF CHROMOSOMES PROTEIN 2"/>
    <property type="match status" value="1"/>
</dbReference>
<feature type="signal peptide" evidence="2">
    <location>
        <begin position="1"/>
        <end position="23"/>
    </location>
</feature>
<dbReference type="EMBL" id="CDMY01000770">
    <property type="protein sequence ID" value="CEM33035.1"/>
    <property type="molecule type" value="Genomic_DNA"/>
</dbReference>
<evidence type="ECO:0000256" key="2">
    <source>
        <dbReference type="SAM" id="SignalP"/>
    </source>
</evidence>
<keyword evidence="1" id="KW-0175">Coiled coil</keyword>
<dbReference type="VEuPathDB" id="CryptoDB:Vbra_18430"/>
<organism evidence="3 4">
    <name type="scientific">Vitrella brassicaformis (strain CCMP3155)</name>
    <dbReference type="NCBI Taxonomy" id="1169540"/>
    <lineage>
        <taxon>Eukaryota</taxon>
        <taxon>Sar</taxon>
        <taxon>Alveolata</taxon>
        <taxon>Colpodellida</taxon>
        <taxon>Vitrellaceae</taxon>
        <taxon>Vitrella</taxon>
    </lineage>
</organism>
<accession>A0A0G4GR80</accession>
<dbReference type="InParanoid" id="A0A0G4GR80"/>
<feature type="coiled-coil region" evidence="1">
    <location>
        <begin position="89"/>
        <end position="123"/>
    </location>
</feature>
<evidence type="ECO:0000256" key="1">
    <source>
        <dbReference type="SAM" id="Coils"/>
    </source>
</evidence>
<protein>
    <recommendedName>
        <fullName evidence="5">EF-hand domain-containing protein</fullName>
    </recommendedName>
</protein>
<name>A0A0G4GR80_VITBC</name>
<dbReference type="OMA" id="ANMATDC"/>
<evidence type="ECO:0000313" key="4">
    <source>
        <dbReference type="Proteomes" id="UP000041254"/>
    </source>
</evidence>
<sequence>MKALLTVKILLLSACLFMSPAHCSRLRLTSASGLGDNPIRKVVRLLQEMQKQTEEEGRREEKLYNKFECYCKKGTAQLEKQIADAETHLEELGGHVKEAQAAKTRLTQEIEEHKKDIEEDRQAVSEATSIREKEAAEFAQESGDLKESIAALQKAIPALEKGMGGAFLSVAQTLRRVNAITRMSNLSMDERQLLNSFIQQPNMKGGYAAQSGEILGILKQMLAEFDKDLNGAVTHEEEAKAAFEELTAAKNEEIMAAEKAVESKQVQLADATKILADSEDDIEDTTRSLEENKKFVANMATDCKTKADEWEDRQKVRAQEMAAISETIKILNDDDALDLFKKTLPPPNQEEAPALIQTGSNPRQSAYEMLMDTAKEFKKPQLAALAMRVRSGAINMDGVKKMIQKMIGVLGQEQKTDDKQKDWCVAETHKNANKKDDTETQITDLETKLSKLKEKVDVLTEEIATVTQEIKDLDESVKDATEQRQQEKKEFTQEMSELNLAKALLNKAADRLNQFYNPELAAPTTSPPSPYAYPLLFQSGGGSVDAPPPPPETWDAYQTKTEQSGGVMSIMTKMISGLGVDMAEAKKDEETAQRDYDTMIGDAQDKRAADSKSIVDKEAARSESLAMIQESKDARKAAKEQLQAVHEYQAQLHSSCDFLLDNYDFRQKARSDEIDSMKRALAVLSGASFELTQTRTLRRRA</sequence>
<feature type="coiled-coil region" evidence="1">
    <location>
        <begin position="435"/>
        <end position="508"/>
    </location>
</feature>
<dbReference type="PANTHER" id="PTHR43941">
    <property type="entry name" value="STRUCTURAL MAINTENANCE OF CHROMOSOMES PROTEIN 2"/>
    <property type="match status" value="1"/>
</dbReference>
<evidence type="ECO:0008006" key="5">
    <source>
        <dbReference type="Google" id="ProtNLM"/>
    </source>
</evidence>
<feature type="chain" id="PRO_5005190529" description="EF-hand domain-containing protein" evidence="2">
    <location>
        <begin position="24"/>
        <end position="701"/>
    </location>
</feature>
<keyword evidence="2" id="KW-0732">Signal</keyword>
<keyword evidence="4" id="KW-1185">Reference proteome</keyword>
<gene>
    <name evidence="3" type="ORF">Vbra_18430</name>
</gene>
<dbReference type="PhylomeDB" id="A0A0G4GR80"/>
<reference evidence="3 4" key="1">
    <citation type="submission" date="2014-11" db="EMBL/GenBank/DDBJ databases">
        <authorList>
            <person name="Zhu J."/>
            <person name="Qi W."/>
            <person name="Song R."/>
        </authorList>
    </citation>
    <scope>NUCLEOTIDE SEQUENCE [LARGE SCALE GENOMIC DNA]</scope>
</reference>
<dbReference type="Gene3D" id="1.10.287.1490">
    <property type="match status" value="1"/>
</dbReference>
<dbReference type="Proteomes" id="UP000041254">
    <property type="component" value="Unassembled WGS sequence"/>
</dbReference>
<evidence type="ECO:0000313" key="3">
    <source>
        <dbReference type="EMBL" id="CEM33035.1"/>
    </source>
</evidence>
<dbReference type="OrthoDB" id="441144at2759"/>